<dbReference type="Gene3D" id="3.10.20.90">
    <property type="entry name" value="Phosphatidylinositol 3-kinase Catalytic Subunit, Chain A, domain 1"/>
    <property type="match status" value="1"/>
</dbReference>
<feature type="region of interest" description="Disordered" evidence="4">
    <location>
        <begin position="469"/>
        <end position="490"/>
    </location>
</feature>
<gene>
    <name evidence="9" type="primary">LOC107741858</name>
</gene>
<dbReference type="Gene3D" id="1.20.80.10">
    <property type="match status" value="1"/>
</dbReference>
<feature type="domain" description="FERM" evidence="7">
    <location>
        <begin position="976"/>
        <end position="1306"/>
    </location>
</feature>
<evidence type="ECO:0000256" key="5">
    <source>
        <dbReference type="SAM" id="Phobius"/>
    </source>
</evidence>
<organism evidence="9 10">
    <name type="scientific">Sinocyclocheilus rhinocerous</name>
    <dbReference type="NCBI Taxonomy" id="307959"/>
    <lineage>
        <taxon>Eukaryota</taxon>
        <taxon>Metazoa</taxon>
        <taxon>Chordata</taxon>
        <taxon>Craniata</taxon>
        <taxon>Vertebrata</taxon>
        <taxon>Euteleostomi</taxon>
        <taxon>Actinopterygii</taxon>
        <taxon>Neopterygii</taxon>
        <taxon>Teleostei</taxon>
        <taxon>Ostariophysi</taxon>
        <taxon>Cypriniformes</taxon>
        <taxon>Cyprinidae</taxon>
        <taxon>Cyprininae</taxon>
        <taxon>Sinocyclocheilus</taxon>
    </lineage>
</organism>
<dbReference type="SUPFAM" id="SSF54236">
    <property type="entry name" value="Ubiquitin-like"/>
    <property type="match status" value="1"/>
</dbReference>
<dbReference type="InterPro" id="IPR000857">
    <property type="entry name" value="MyTH4_dom"/>
</dbReference>
<feature type="compositionally biased region" description="Basic and acidic residues" evidence="4">
    <location>
        <begin position="310"/>
        <end position="330"/>
    </location>
</feature>
<evidence type="ECO:0000256" key="3">
    <source>
        <dbReference type="SAM" id="Coils"/>
    </source>
</evidence>
<evidence type="ECO:0000259" key="7">
    <source>
        <dbReference type="PROSITE" id="PS50057"/>
    </source>
</evidence>
<keyword evidence="2 3" id="KW-0175">Coiled coil</keyword>
<dbReference type="Pfam" id="PF00784">
    <property type="entry name" value="MyTH4"/>
    <property type="match status" value="1"/>
</dbReference>
<dbReference type="CDD" id="cd13206">
    <property type="entry name" value="FERM_C-lobe_PLEKHH1_PLEKHH2"/>
    <property type="match status" value="1"/>
</dbReference>
<feature type="domain" description="MyTH4" evidence="8">
    <location>
        <begin position="811"/>
        <end position="965"/>
    </location>
</feature>
<evidence type="ECO:0000313" key="9">
    <source>
        <dbReference type="Ensembl" id="ENSSRHP00000020100.1"/>
    </source>
</evidence>
<feature type="compositionally biased region" description="Acidic residues" evidence="4">
    <location>
        <begin position="474"/>
        <end position="484"/>
    </location>
</feature>
<dbReference type="PANTHER" id="PTHR22903:SF4">
    <property type="entry name" value="PLECKSTRIN HOMOLOGY DOMAIN-CONTAINING FAMILY H MEMBER 1"/>
    <property type="match status" value="1"/>
</dbReference>
<evidence type="ECO:0000259" key="6">
    <source>
        <dbReference type="PROSITE" id="PS50003"/>
    </source>
</evidence>
<dbReference type="FunFam" id="2.30.29.30:FF:000286">
    <property type="entry name" value="PH-protein kinase domain containing protein"/>
    <property type="match status" value="1"/>
</dbReference>
<dbReference type="Pfam" id="PF21989">
    <property type="entry name" value="RA_2"/>
    <property type="match status" value="1"/>
</dbReference>
<sequence>VQHSFPLLSVTRAVKLSRSLLLWLCTVHNSSEDWQKRCIALETQLMRFRLQAGNIRHLLAERMQELEQRVIEADQRAENAEKQVHIMEEKLKSANMQPSESENSLYRRYQELNSQIQEKDMIIKRLEGQLENQNLIRAQEAKIIEEKVAKIKDWVTFKLREMETENQQLKKANLKQTEQILILQDKLQSKHTVVSFLFSFLLPFAFDYVCIYLTVFLSALLERPMSPAVDAHLVPSSPLHPPSCPGTPPAQEEDSKRKIMEGCDSAFHSASLLPTLQDKGDSHKSSQDGVDTTTSVKVSAEGAEPSFGVTRERALGGASDRDHSSDELNSKFRSQRLRSSSSSSSSPPPVSLSPPLVLSTHGLEETDIDEGPPESMEGMVEASEMETQPTDGGLFEGLAKEFEMMDPEALKPPTPPLHRFPSWVRQERILWLVPQIVWLVEDRSAITSYQVGTSADCNVNEQLKATQISSVPLPDDDSGSEDDSSSLASLHTSTLVPDKKSFSTPGSPRAVKRGVSMSSISSESDYAIPPDAYSLDSDCSEPEHKVQRTSSYSCESETLEKTGYLLKMGSQVKAWKRRWFILRNGEILYYKSPSDLIRKPQGQMELNSSCHIARGEGAQTFQLITEKKTFYLAADSPNILEDWIKVLQNVLKVQASGPISMDKEAKATVQGWLTKVKHGHSKLVWCALIGKVFCYYRNQDDKFPLGQLRVREARVEEVDRSCDSDEDYEAGGRGFLSSHFTLVVHPKEQSPTYLLVGTKQEKDTWLYHLTVSAGSCASLRVGTEYEQLIGKLLDVDGDPDSALWKREVLCFSKEGLRYPLTTLPSEALQTEALKLFKSCQLFINVLVESPSIDYHTSLAQNALQVCLTHPELQNEMYCQLIKQTNCRTPHNYALTQCWQLLSLCVALFLPQHHFLWYLRQYLQQNADPRTEVGKYAVYCQRSVERTLQNGEREAKPSRMEILSILLRNPYHHSLPFSIPVHFMNNTYEVVGFDGSTTVEEFLNTVNQRAGMRKPQISGFALFTDDPSGKDLEHCLQPSNKICDVISKWEQALKELHPGKYEGTRIVRLTYKSRLCFRAQAKGETERERLLLAYQVNEEVQQGHFPVSKELGLEVAALMAQVEHGDLDRPAISSIGSSQPKTQQVLLQVLERFYPKRYKQECSMEQLRELAERLATKWSVLHGCTSSECVRIYLTVARKWPLFGAKLFSAKPLPPSSLEQTRVWLAVNEDGLSVLDYTMHPFVTYPYQSVITFGGCKEDFMLVVSQIKDQALGKKTVDKLLFAMAKPKILELTLLMASYINYWTSSLPGAGNQTQGSAVGPHGDRKLRDIDSRHFPSMTYTTKGPTLL</sequence>
<dbReference type="InterPro" id="IPR001849">
    <property type="entry name" value="PH_domain"/>
</dbReference>
<dbReference type="PANTHER" id="PTHR22903">
    <property type="entry name" value="PLEKHH PROTEIN"/>
    <property type="match status" value="1"/>
</dbReference>
<evidence type="ECO:0000259" key="8">
    <source>
        <dbReference type="PROSITE" id="PS51016"/>
    </source>
</evidence>
<dbReference type="InterPro" id="IPR038185">
    <property type="entry name" value="MyTH4_dom_sf"/>
</dbReference>
<evidence type="ECO:0000313" key="10">
    <source>
        <dbReference type="Proteomes" id="UP000472270"/>
    </source>
</evidence>
<dbReference type="GO" id="GO:0005856">
    <property type="term" value="C:cytoskeleton"/>
    <property type="evidence" value="ECO:0007669"/>
    <property type="project" value="InterPro"/>
</dbReference>
<evidence type="ECO:0000256" key="1">
    <source>
        <dbReference type="ARBA" id="ARBA00022737"/>
    </source>
</evidence>
<dbReference type="InterPro" id="IPR029071">
    <property type="entry name" value="Ubiquitin-like_domsf"/>
</dbReference>
<feature type="coiled-coil region" evidence="3">
    <location>
        <begin position="56"/>
        <end position="129"/>
    </location>
</feature>
<dbReference type="PROSITE" id="PS50003">
    <property type="entry name" value="PH_DOMAIN"/>
    <property type="match status" value="2"/>
</dbReference>
<keyword evidence="5" id="KW-0472">Membrane</keyword>
<dbReference type="Ensembl" id="ENSSRHT00000020742.1">
    <property type="protein sequence ID" value="ENSSRHP00000020100.1"/>
    <property type="gene ID" value="ENSSRHG00000010765.1"/>
</dbReference>
<reference evidence="9" key="1">
    <citation type="submission" date="2025-08" db="UniProtKB">
        <authorList>
            <consortium name="Ensembl"/>
        </authorList>
    </citation>
    <scope>IDENTIFICATION</scope>
</reference>
<dbReference type="InterPro" id="IPR035963">
    <property type="entry name" value="FERM_2"/>
</dbReference>
<feature type="domain" description="PH" evidence="6">
    <location>
        <begin position="666"/>
        <end position="774"/>
    </location>
</feature>
<dbReference type="InterPro" id="IPR019749">
    <property type="entry name" value="Band_41_domain"/>
</dbReference>
<dbReference type="CDD" id="cd17178">
    <property type="entry name" value="FERM_F1_PLEKHH1"/>
    <property type="match status" value="1"/>
</dbReference>
<dbReference type="CDD" id="cd13282">
    <property type="entry name" value="PH1_PLEKHH1_PLEKHH2"/>
    <property type="match status" value="1"/>
</dbReference>
<dbReference type="InterPro" id="IPR000299">
    <property type="entry name" value="FERM_domain"/>
</dbReference>
<dbReference type="SMART" id="SM00139">
    <property type="entry name" value="MyTH4"/>
    <property type="match status" value="1"/>
</dbReference>
<reference evidence="9" key="2">
    <citation type="submission" date="2025-09" db="UniProtKB">
        <authorList>
            <consortium name="Ensembl"/>
        </authorList>
    </citation>
    <scope>IDENTIFICATION</scope>
</reference>
<dbReference type="InterPro" id="IPR019748">
    <property type="entry name" value="FERM_central"/>
</dbReference>
<dbReference type="Pfam" id="PF00373">
    <property type="entry name" value="FERM_M"/>
    <property type="match status" value="1"/>
</dbReference>
<keyword evidence="5" id="KW-0812">Transmembrane</keyword>
<accession>A0A673H305</accession>
<dbReference type="SUPFAM" id="SSF50729">
    <property type="entry name" value="PH domain-like"/>
    <property type="match status" value="2"/>
</dbReference>
<dbReference type="SUPFAM" id="SSF47031">
    <property type="entry name" value="Second domain of FERM"/>
    <property type="match status" value="1"/>
</dbReference>
<protein>
    <submittedName>
        <fullName evidence="9">Pleckstrin homology domain-containing family H member 1-like</fullName>
    </submittedName>
</protein>
<keyword evidence="1" id="KW-0677">Repeat</keyword>
<dbReference type="InterPro" id="IPR011993">
    <property type="entry name" value="PH-like_dom_sf"/>
</dbReference>
<name>A0A673H305_9TELE</name>
<dbReference type="PROSITE" id="PS50057">
    <property type="entry name" value="FERM_3"/>
    <property type="match status" value="1"/>
</dbReference>
<proteinExistence type="predicted"/>
<feature type="domain" description="PH" evidence="6">
    <location>
        <begin position="558"/>
        <end position="652"/>
    </location>
</feature>
<dbReference type="Proteomes" id="UP000472270">
    <property type="component" value="Unassembled WGS sequence"/>
</dbReference>
<feature type="region of interest" description="Disordered" evidence="4">
    <location>
        <begin position="275"/>
        <end position="389"/>
    </location>
</feature>
<keyword evidence="5" id="KW-1133">Transmembrane helix</keyword>
<dbReference type="Pfam" id="PF00169">
    <property type="entry name" value="PH"/>
    <property type="match status" value="1"/>
</dbReference>
<dbReference type="SMART" id="SM00295">
    <property type="entry name" value="B41"/>
    <property type="match status" value="1"/>
</dbReference>
<dbReference type="Gene3D" id="1.25.40.530">
    <property type="entry name" value="MyTH4 domain"/>
    <property type="match status" value="1"/>
</dbReference>
<dbReference type="CDD" id="cd14473">
    <property type="entry name" value="FERM_B-lobe"/>
    <property type="match status" value="1"/>
</dbReference>
<dbReference type="PROSITE" id="PS51016">
    <property type="entry name" value="MYTH4"/>
    <property type="match status" value="1"/>
</dbReference>
<keyword evidence="10" id="KW-1185">Reference proteome</keyword>
<dbReference type="InterPro" id="IPR014352">
    <property type="entry name" value="FERM/acyl-CoA-bd_prot_sf"/>
</dbReference>
<dbReference type="SMART" id="SM00233">
    <property type="entry name" value="PH"/>
    <property type="match status" value="2"/>
</dbReference>
<dbReference type="Gene3D" id="2.30.29.30">
    <property type="entry name" value="Pleckstrin-homology domain (PH domain)/Phosphotyrosine-binding domain (PTB)"/>
    <property type="match status" value="3"/>
</dbReference>
<feature type="transmembrane region" description="Helical" evidence="5">
    <location>
        <begin position="196"/>
        <end position="221"/>
    </location>
</feature>
<feature type="compositionally biased region" description="Polar residues" evidence="4">
    <location>
        <begin position="287"/>
        <end position="297"/>
    </location>
</feature>
<evidence type="ECO:0000256" key="2">
    <source>
        <dbReference type="ARBA" id="ARBA00023054"/>
    </source>
</evidence>
<evidence type="ECO:0000256" key="4">
    <source>
        <dbReference type="SAM" id="MobiDB-lite"/>
    </source>
</evidence>